<dbReference type="GO" id="GO:0000323">
    <property type="term" value="C:lytic vacuole"/>
    <property type="evidence" value="ECO:0007669"/>
    <property type="project" value="TreeGrafter"/>
</dbReference>
<dbReference type="PANTHER" id="PTHR15157:SF24">
    <property type="entry name" value="VACUOLAR PROTEIN SORTING 38"/>
    <property type="match status" value="1"/>
</dbReference>
<name>A0AA38FYS1_TAXCH</name>
<protein>
    <recommendedName>
        <fullName evidence="3">UV radiation resistance-associated gene protein</fullName>
    </recommendedName>
</protein>
<accession>A0AA38FYS1</accession>
<evidence type="ECO:0000313" key="1">
    <source>
        <dbReference type="EMBL" id="KAH9311414.1"/>
    </source>
</evidence>
<dbReference type="AlphaFoldDB" id="A0AA38FYS1"/>
<dbReference type="GO" id="GO:0000149">
    <property type="term" value="F:SNARE binding"/>
    <property type="evidence" value="ECO:0007669"/>
    <property type="project" value="TreeGrafter"/>
</dbReference>
<dbReference type="OMA" id="RFKPANQ"/>
<gene>
    <name evidence="1" type="ORF">KI387_026449</name>
</gene>
<sequence length="348" mass="38536">MERESNSNASECTKVKVIKWEDYVEEVVRLWSLRSSVATATAKRDALFQQVDSQLQVRKESLSRSNELESMHRKLERQRQSLGYALLSLKEMSQKVQAKEEKLTPLVRSLSGAAKALSAACGRLQEANRLLAEGGNGHHRHLKKMLLARQQLMVTQVASLYPIAHCVSQRIPTEEPKSGECAGSSSVSSYTDSPVESLTIAGLQLFGPPLKKLGFFNDKQEFQSSATALGYVAHIVKLIALYLDFPLRYPLRLAESLFNAVLCHVGFATVGPLSRLMLQSGVWMASTKSIEAMETNLQKRVKSLGLVLLSSQIPSLVSLDYSISTIRCQFFTKAPPEETFATCTIVVL</sequence>
<proteinExistence type="predicted"/>
<dbReference type="Proteomes" id="UP000824469">
    <property type="component" value="Unassembled WGS sequence"/>
</dbReference>
<organism evidence="1 2">
    <name type="scientific">Taxus chinensis</name>
    <name type="common">Chinese yew</name>
    <name type="synonym">Taxus wallichiana var. chinensis</name>
    <dbReference type="NCBI Taxonomy" id="29808"/>
    <lineage>
        <taxon>Eukaryota</taxon>
        <taxon>Viridiplantae</taxon>
        <taxon>Streptophyta</taxon>
        <taxon>Embryophyta</taxon>
        <taxon>Tracheophyta</taxon>
        <taxon>Spermatophyta</taxon>
        <taxon>Pinopsida</taxon>
        <taxon>Pinidae</taxon>
        <taxon>Conifers II</taxon>
        <taxon>Cupressales</taxon>
        <taxon>Taxaceae</taxon>
        <taxon>Taxus</taxon>
    </lineage>
</organism>
<evidence type="ECO:0008006" key="3">
    <source>
        <dbReference type="Google" id="ProtNLM"/>
    </source>
</evidence>
<dbReference type="GO" id="GO:0035493">
    <property type="term" value="P:SNARE complex assembly"/>
    <property type="evidence" value="ECO:0007669"/>
    <property type="project" value="TreeGrafter"/>
</dbReference>
<reference evidence="1 2" key="1">
    <citation type="journal article" date="2021" name="Nat. Plants">
        <title>The Taxus genome provides insights into paclitaxel biosynthesis.</title>
        <authorList>
            <person name="Xiong X."/>
            <person name="Gou J."/>
            <person name="Liao Q."/>
            <person name="Li Y."/>
            <person name="Zhou Q."/>
            <person name="Bi G."/>
            <person name="Li C."/>
            <person name="Du R."/>
            <person name="Wang X."/>
            <person name="Sun T."/>
            <person name="Guo L."/>
            <person name="Liang H."/>
            <person name="Lu P."/>
            <person name="Wu Y."/>
            <person name="Zhang Z."/>
            <person name="Ro D.K."/>
            <person name="Shang Y."/>
            <person name="Huang S."/>
            <person name="Yan J."/>
        </authorList>
    </citation>
    <scope>NUCLEOTIDE SEQUENCE [LARGE SCALE GENOMIC DNA]</scope>
    <source>
        <strain evidence="1">Ta-2019</strain>
    </source>
</reference>
<evidence type="ECO:0000313" key="2">
    <source>
        <dbReference type="Proteomes" id="UP000824469"/>
    </source>
</evidence>
<feature type="non-terminal residue" evidence="1">
    <location>
        <position position="348"/>
    </location>
</feature>
<keyword evidence="2" id="KW-1185">Reference proteome</keyword>
<dbReference type="PANTHER" id="PTHR15157">
    <property type="entry name" value="UV RADIATION RESISTANCE-ASSOCIATED GENE PROTEIN"/>
    <property type="match status" value="1"/>
</dbReference>
<dbReference type="GO" id="GO:0005768">
    <property type="term" value="C:endosome"/>
    <property type="evidence" value="ECO:0007669"/>
    <property type="project" value="TreeGrafter"/>
</dbReference>
<dbReference type="EMBL" id="JAHRHJ020000006">
    <property type="protein sequence ID" value="KAH9311414.1"/>
    <property type="molecule type" value="Genomic_DNA"/>
</dbReference>
<comment type="caution">
    <text evidence="1">The sequence shown here is derived from an EMBL/GenBank/DDBJ whole genome shotgun (WGS) entry which is preliminary data.</text>
</comment>